<dbReference type="RefSeq" id="WP_207689352.1">
    <property type="nucleotide sequence ID" value="NZ_CP061799.1"/>
</dbReference>
<organism evidence="2 3">
    <name type="scientific">Desulfonema limicola</name>
    <dbReference type="NCBI Taxonomy" id="45656"/>
    <lineage>
        <taxon>Bacteria</taxon>
        <taxon>Pseudomonadati</taxon>
        <taxon>Thermodesulfobacteriota</taxon>
        <taxon>Desulfobacteria</taxon>
        <taxon>Desulfobacterales</taxon>
        <taxon>Desulfococcaceae</taxon>
        <taxon>Desulfonema</taxon>
    </lineage>
</organism>
<reference evidence="2" key="1">
    <citation type="journal article" date="2021" name="Microb. Physiol.">
        <title>Proteogenomic Insights into the Physiology of Marine, Sulfate-Reducing, Filamentous Desulfonema limicola and Desulfonema magnum.</title>
        <authorList>
            <person name="Schnaars V."/>
            <person name="Wohlbrand L."/>
            <person name="Scheve S."/>
            <person name="Hinrichs C."/>
            <person name="Reinhardt R."/>
            <person name="Rabus R."/>
        </authorList>
    </citation>
    <scope>NUCLEOTIDE SEQUENCE</scope>
    <source>
        <strain evidence="2">5ac10</strain>
    </source>
</reference>
<evidence type="ECO:0000313" key="3">
    <source>
        <dbReference type="Proteomes" id="UP000663720"/>
    </source>
</evidence>
<dbReference type="KEGG" id="dli:dnl_59320"/>
<protein>
    <submittedName>
        <fullName evidence="2">Toxin-antitoxin system, antitoxin component, Phd-like</fullName>
    </submittedName>
</protein>
<sequence length="78" mass="8899">MISVTIDDIQQDLLYYLKQINFGETVIILQADKPIAELKPISDSKILRPFGLCEGEFTVPDDFDEPLPENIIQEFEGQ</sequence>
<dbReference type="EMBL" id="CP061799">
    <property type="protein sequence ID" value="QTA83520.1"/>
    <property type="molecule type" value="Genomic_DNA"/>
</dbReference>
<name>A0A975GJJ0_9BACT</name>
<proteinExistence type="inferred from homology"/>
<evidence type="ECO:0000313" key="2">
    <source>
        <dbReference type="EMBL" id="QTA83520.1"/>
    </source>
</evidence>
<gene>
    <name evidence="2" type="ORF">dnl_59320</name>
</gene>
<dbReference type="SUPFAM" id="SSF143120">
    <property type="entry name" value="YefM-like"/>
    <property type="match status" value="1"/>
</dbReference>
<keyword evidence="3" id="KW-1185">Reference proteome</keyword>
<dbReference type="InterPro" id="IPR036165">
    <property type="entry name" value="YefM-like_sf"/>
</dbReference>
<accession>A0A975GJJ0</accession>
<comment type="similarity">
    <text evidence="1">Belongs to the phD/YefM antitoxin family.</text>
</comment>
<dbReference type="Proteomes" id="UP000663720">
    <property type="component" value="Chromosome"/>
</dbReference>
<evidence type="ECO:0000256" key="1">
    <source>
        <dbReference type="ARBA" id="ARBA00009981"/>
    </source>
</evidence>
<dbReference type="AlphaFoldDB" id="A0A975GJJ0"/>